<evidence type="ECO:0000256" key="1">
    <source>
        <dbReference type="ARBA" id="ARBA00023015"/>
    </source>
</evidence>
<dbReference type="InterPro" id="IPR000843">
    <property type="entry name" value="HTH_LacI"/>
</dbReference>
<dbReference type="Pfam" id="PF00356">
    <property type="entry name" value="LacI"/>
    <property type="match status" value="1"/>
</dbReference>
<gene>
    <name evidence="5" type="ORF">EAH76_02225</name>
</gene>
<dbReference type="InterPro" id="IPR010982">
    <property type="entry name" value="Lambda_DNA-bd_dom_sf"/>
</dbReference>
<dbReference type="RefSeq" id="WP_140847470.1">
    <property type="nucleotide sequence ID" value="NZ_RCZC01000001.1"/>
</dbReference>
<dbReference type="Pfam" id="PF13377">
    <property type="entry name" value="Peripla_BP_3"/>
    <property type="match status" value="1"/>
</dbReference>
<evidence type="ECO:0000259" key="4">
    <source>
        <dbReference type="PROSITE" id="PS50932"/>
    </source>
</evidence>
<feature type="domain" description="HTH lacI-type" evidence="4">
    <location>
        <begin position="8"/>
        <end position="62"/>
    </location>
</feature>
<dbReference type="Gene3D" id="1.10.260.40">
    <property type="entry name" value="lambda repressor-like DNA-binding domains"/>
    <property type="match status" value="1"/>
</dbReference>
<keyword evidence="3" id="KW-0804">Transcription</keyword>
<evidence type="ECO:0000313" key="5">
    <source>
        <dbReference type="EMBL" id="TPG56393.1"/>
    </source>
</evidence>
<dbReference type="PROSITE" id="PS50932">
    <property type="entry name" value="HTH_LACI_2"/>
    <property type="match status" value="1"/>
</dbReference>
<dbReference type="AlphaFoldDB" id="A0A502G692"/>
<reference evidence="5 6" key="1">
    <citation type="journal article" date="2019" name="Environ. Microbiol.">
        <title>Species interactions and distinct microbial communities in high Arctic permafrost affected cryosols are associated with the CH4 and CO2 gas fluxes.</title>
        <authorList>
            <person name="Altshuler I."/>
            <person name="Hamel J."/>
            <person name="Turney S."/>
            <person name="Magnuson E."/>
            <person name="Levesque R."/>
            <person name="Greer C."/>
            <person name="Whyte L.G."/>
        </authorList>
    </citation>
    <scope>NUCLEOTIDE SEQUENCE [LARGE SCALE GENOMIC DNA]</scope>
    <source>
        <strain evidence="5 6">E6.1</strain>
    </source>
</reference>
<dbReference type="SUPFAM" id="SSF47413">
    <property type="entry name" value="lambda repressor-like DNA-binding domains"/>
    <property type="match status" value="1"/>
</dbReference>
<dbReference type="Gene3D" id="3.40.50.2300">
    <property type="match status" value="2"/>
</dbReference>
<dbReference type="GO" id="GO:0000976">
    <property type="term" value="F:transcription cis-regulatory region binding"/>
    <property type="evidence" value="ECO:0007669"/>
    <property type="project" value="TreeGrafter"/>
</dbReference>
<dbReference type="InterPro" id="IPR046335">
    <property type="entry name" value="LacI/GalR-like_sensor"/>
</dbReference>
<dbReference type="GO" id="GO:0003700">
    <property type="term" value="F:DNA-binding transcription factor activity"/>
    <property type="evidence" value="ECO:0007669"/>
    <property type="project" value="TreeGrafter"/>
</dbReference>
<dbReference type="PANTHER" id="PTHR30146:SF120">
    <property type="entry name" value="ALANINE RACEMASE"/>
    <property type="match status" value="1"/>
</dbReference>
<dbReference type="SUPFAM" id="SSF53822">
    <property type="entry name" value="Periplasmic binding protein-like I"/>
    <property type="match status" value="1"/>
</dbReference>
<dbReference type="SMART" id="SM00354">
    <property type="entry name" value="HTH_LACI"/>
    <property type="match status" value="1"/>
</dbReference>
<dbReference type="CDD" id="cd01392">
    <property type="entry name" value="HTH_LacI"/>
    <property type="match status" value="1"/>
</dbReference>
<comment type="caution">
    <text evidence="5">The sequence shown here is derived from an EMBL/GenBank/DDBJ whole genome shotgun (WGS) entry which is preliminary data.</text>
</comment>
<dbReference type="PANTHER" id="PTHR30146">
    <property type="entry name" value="LACI-RELATED TRANSCRIPTIONAL REPRESSOR"/>
    <property type="match status" value="1"/>
</dbReference>
<proteinExistence type="predicted"/>
<evidence type="ECO:0000256" key="2">
    <source>
        <dbReference type="ARBA" id="ARBA00023125"/>
    </source>
</evidence>
<accession>A0A502G692</accession>
<keyword evidence="6" id="KW-1185">Reference proteome</keyword>
<evidence type="ECO:0000256" key="3">
    <source>
        <dbReference type="ARBA" id="ARBA00023163"/>
    </source>
</evidence>
<organism evidence="5 6">
    <name type="scientific">Sphingomonas glacialis</name>
    <dbReference type="NCBI Taxonomy" id="658225"/>
    <lineage>
        <taxon>Bacteria</taxon>
        <taxon>Pseudomonadati</taxon>
        <taxon>Pseudomonadota</taxon>
        <taxon>Alphaproteobacteria</taxon>
        <taxon>Sphingomonadales</taxon>
        <taxon>Sphingomonadaceae</taxon>
        <taxon>Sphingomonas</taxon>
    </lineage>
</organism>
<dbReference type="Proteomes" id="UP000319931">
    <property type="component" value="Unassembled WGS sequence"/>
</dbReference>
<keyword evidence="1" id="KW-0805">Transcription regulation</keyword>
<protein>
    <submittedName>
        <fullName evidence="5">LacI family transcriptional regulator</fullName>
    </submittedName>
</protein>
<evidence type="ECO:0000313" key="6">
    <source>
        <dbReference type="Proteomes" id="UP000319931"/>
    </source>
</evidence>
<dbReference type="InterPro" id="IPR028082">
    <property type="entry name" value="Peripla_BP_I"/>
</dbReference>
<name>A0A502G692_9SPHN</name>
<dbReference type="EMBL" id="RCZC01000001">
    <property type="protein sequence ID" value="TPG56393.1"/>
    <property type="molecule type" value="Genomic_DNA"/>
</dbReference>
<dbReference type="OrthoDB" id="8433438at2"/>
<sequence length="335" mass="35179">MSVTPTVSTLAELAELAGVSVATVSRSLAGNPVIAKATRDRIVALASEHGFKVNQAARNLRLGRTGAIGVVLPLGHEAEQHLSDPFFMSLLGPLADAIADRGHDLLLSRVIPANDRWLDAIVDAGRVDGVVVVGQSNQIDAIERVAARYRPIVVWGADMPDKTQITVGTDNVAGGRLAAEHLLAQGRRRLAFFGNIEVPEFAARYVGFQQALAASGSGQATLLPMHLTSEASYAAIEAYLSGHSSPDGIVAASDVIAMSALRALAAHGKRVPQDVSVVGYDDVVIAMHTTPPLTTVRQDVGRGAGVLVDLLFRRIEGADVQSVTMAPELILRGSA</sequence>
<keyword evidence="2" id="KW-0238">DNA-binding</keyword>